<reference evidence="1" key="1">
    <citation type="journal article" date="2021" name="Proc. Natl. Acad. Sci. U.S.A.">
        <title>A Catalog of Tens of Thousands of Viruses from Human Metagenomes Reveals Hidden Associations with Chronic Diseases.</title>
        <authorList>
            <person name="Tisza M.J."/>
            <person name="Buck C.B."/>
        </authorList>
    </citation>
    <scope>NUCLEOTIDE SEQUENCE</scope>
    <source>
        <strain evidence="1">CtdDI2</strain>
    </source>
</reference>
<proteinExistence type="predicted"/>
<dbReference type="EMBL" id="BK015224">
    <property type="protein sequence ID" value="DAD96797.1"/>
    <property type="molecule type" value="Genomic_DNA"/>
</dbReference>
<accession>A0A8S5NPR5</accession>
<protein>
    <submittedName>
        <fullName evidence="1">Uncharacterized protein</fullName>
    </submittedName>
</protein>
<organism evidence="1">
    <name type="scientific">Podoviridae sp. ctdDI2</name>
    <dbReference type="NCBI Taxonomy" id="2826567"/>
    <lineage>
        <taxon>Viruses</taxon>
        <taxon>Duplodnaviria</taxon>
        <taxon>Heunggongvirae</taxon>
        <taxon>Uroviricota</taxon>
        <taxon>Caudoviricetes</taxon>
    </lineage>
</organism>
<evidence type="ECO:0000313" key="1">
    <source>
        <dbReference type="EMBL" id="DAD96797.1"/>
    </source>
</evidence>
<name>A0A8S5NPR5_9CAUD</name>
<sequence length="140" mass="16042">MIDYQKIIQNIMFINEKFSDAQWVKAQGADVLSYTALKLSAMKGYLAEFKEDALRNLLKAEREMETEKSRAFLRAREKFPVTAASEAKNADEQYIKSKEVYAEAKVLYERLKSISADTHDLIDAIKGRTIELQSQRKAEG</sequence>